<dbReference type="AlphaFoldDB" id="A0AAQ3RZD1"/>
<dbReference type="Proteomes" id="UP001374535">
    <property type="component" value="Chromosome 4"/>
</dbReference>
<evidence type="ECO:0000313" key="2">
    <source>
        <dbReference type="Proteomes" id="UP001374535"/>
    </source>
</evidence>
<evidence type="ECO:0000313" key="1">
    <source>
        <dbReference type="EMBL" id="WVZ13599.1"/>
    </source>
</evidence>
<protein>
    <submittedName>
        <fullName evidence="1">Uncharacterized protein</fullName>
    </submittedName>
</protein>
<name>A0AAQ3RZD1_VIGMU</name>
<sequence length="104" mass="11962">MLFPYHHVLVTSEMQQPLPTMEGSEDMLMVVPSYDEQATASAQQAAVERNKITDFGVLDSKRILSSQISMDNETKNNQGSIRHSSTRQFLKEKRYLDIDFFTIF</sequence>
<proteinExistence type="predicted"/>
<keyword evidence="2" id="KW-1185">Reference proteome</keyword>
<gene>
    <name evidence="1" type="ORF">V8G54_011165</name>
</gene>
<dbReference type="EMBL" id="CP144697">
    <property type="protein sequence ID" value="WVZ13599.1"/>
    <property type="molecule type" value="Genomic_DNA"/>
</dbReference>
<reference evidence="1 2" key="1">
    <citation type="journal article" date="2023" name="Life. Sci Alliance">
        <title>Evolutionary insights into 3D genome organization and epigenetic landscape of Vigna mungo.</title>
        <authorList>
            <person name="Junaid A."/>
            <person name="Singh B."/>
            <person name="Bhatia S."/>
        </authorList>
    </citation>
    <scope>NUCLEOTIDE SEQUENCE [LARGE SCALE GENOMIC DNA]</scope>
    <source>
        <strain evidence="1">Urdbean</strain>
    </source>
</reference>
<accession>A0AAQ3RZD1</accession>
<organism evidence="1 2">
    <name type="scientific">Vigna mungo</name>
    <name type="common">Black gram</name>
    <name type="synonym">Phaseolus mungo</name>
    <dbReference type="NCBI Taxonomy" id="3915"/>
    <lineage>
        <taxon>Eukaryota</taxon>
        <taxon>Viridiplantae</taxon>
        <taxon>Streptophyta</taxon>
        <taxon>Embryophyta</taxon>
        <taxon>Tracheophyta</taxon>
        <taxon>Spermatophyta</taxon>
        <taxon>Magnoliopsida</taxon>
        <taxon>eudicotyledons</taxon>
        <taxon>Gunneridae</taxon>
        <taxon>Pentapetalae</taxon>
        <taxon>rosids</taxon>
        <taxon>fabids</taxon>
        <taxon>Fabales</taxon>
        <taxon>Fabaceae</taxon>
        <taxon>Papilionoideae</taxon>
        <taxon>50 kb inversion clade</taxon>
        <taxon>NPAAA clade</taxon>
        <taxon>indigoferoid/millettioid clade</taxon>
        <taxon>Phaseoleae</taxon>
        <taxon>Vigna</taxon>
    </lineage>
</organism>